<dbReference type="Pfam" id="PF16184">
    <property type="entry name" value="Cadherin_3"/>
    <property type="match status" value="1"/>
</dbReference>
<feature type="domain" description="Cadherin" evidence="10">
    <location>
        <begin position="1273"/>
        <end position="1356"/>
    </location>
</feature>
<dbReference type="InterPro" id="IPR006946">
    <property type="entry name" value="DGR2-like_dom"/>
</dbReference>
<dbReference type="InterPro" id="IPR025592">
    <property type="entry name" value="DUF4347"/>
</dbReference>
<evidence type="ECO:0000256" key="2">
    <source>
        <dbReference type="ARBA" id="ARBA00022729"/>
    </source>
</evidence>
<dbReference type="GO" id="GO:0016339">
    <property type="term" value="P:calcium-dependent cell-cell adhesion via plasma membrane cell adhesion molecules"/>
    <property type="evidence" value="ECO:0007669"/>
    <property type="project" value="TreeGrafter"/>
</dbReference>
<evidence type="ECO:0000256" key="4">
    <source>
        <dbReference type="ARBA" id="ARBA00022837"/>
    </source>
</evidence>
<dbReference type="PANTHER" id="PTHR24027">
    <property type="entry name" value="CADHERIN-23"/>
    <property type="match status" value="1"/>
</dbReference>
<dbReference type="Gene3D" id="2.60.40.10">
    <property type="entry name" value="Immunoglobulins"/>
    <property type="match status" value="1"/>
</dbReference>
<feature type="non-terminal residue" evidence="12">
    <location>
        <position position="6893"/>
    </location>
</feature>
<evidence type="ECO:0000259" key="8">
    <source>
        <dbReference type="PROSITE" id="PS50025"/>
    </source>
</evidence>
<dbReference type="RefSeq" id="WP_008674757.1">
    <property type="nucleotide sequence ID" value="NZ_ANOH01000073.1"/>
</dbReference>
<dbReference type="Pfam" id="PF13229">
    <property type="entry name" value="Beta_helix"/>
    <property type="match status" value="1"/>
</dbReference>
<dbReference type="GO" id="GO:0045296">
    <property type="term" value="F:cadherin binding"/>
    <property type="evidence" value="ECO:0007669"/>
    <property type="project" value="TreeGrafter"/>
</dbReference>
<dbReference type="GO" id="GO:0008013">
    <property type="term" value="F:beta-catenin binding"/>
    <property type="evidence" value="ECO:0007669"/>
    <property type="project" value="TreeGrafter"/>
</dbReference>
<sequence length="6893" mass="710970">MTKRNFHFFRLEDRVLLSGEGLDPTLEMNPDADTVADLQADILQGDIDGWENDIDAIEAAVLAAVGEAPPQQDEPTDYSGDVADVFDAASAAEFLDPARPIEVVFVDASVDDSETLLADMRESGTDGAQWVVVTLESDRNGIEQITDALAKLSSVDAVHLVSHGDGEGVQLGNVKLDQDSSLDYAGDIASWGHAMDSDADLLIYGCDLASTVEGQDLIEMLALVCNCDVAASDDATGHEELGGDWILEYTVGDVTTDVAFGYAAQASWYDTLATITVTTTDDENDGNTSDITALEATPGGSGISLREAIRAANNTAGADTIVLGAGTYILDIAGQFENASATGDLDVTSQITITGDGLGTTILDASSLGDRIFYITNAADLTISDMTLTGASSATEEGAAVYNEGDFTATDVAFTNNTVGNVGGGAIYSRGTTTLDRTALIGNTSGASGGAIHVYNGTTTITNSTISGNEAEFYGGGIYAENAGSTVNIVHSTIADNTVLNTNGYGGGVYVTAATVNAEASIFADNTSNLGGSDIHGTIVSGGYNIIEHNSGFSGTVGTDILGSDPALAALSADATSGQSIHVIDSGSIAYNAATSSLAVEDQRGVARDGSPDIGAYEHVASPELFARYKFDAGSGATDSSVNGLNGVLQGDASVDTTTGTNQVGDGKLTLDGTGDYVDLSANVGSFANLTAGTISTWVKLSSSDFSTIFDISDGATSNFASLWVENGNLIWAVNAGGSSLMRATSTATINDDTWHHVAVTTDASGTSLFIDGIKLTGGDVTYSQGDASTTTFFNDLTGPSSVKLGAYDIGSVGGEFTGLMDDIRVYNYAVDESDMADLHAYRSDTPTDLSTTATNAGGLSINDDGGSDLYLLADDGSSILGGLSSLSYEVQFESTDAGGGVPLLSYATGSNSNEVLLYITTTGDLQLTIGGSNAYSDAIDYRNLLDGQPHSLGFTWDGGTGEWVFYVDGEVADSRVLAGDPLLEQGHVLASGGELLFGQEQDSVEGTFQSDQVFSGTFFNARVFDDARTEAEMAGSYRTELPFDESGMLAQWNFNDLSGDGVVTESVSGNNLTIKHTSESGFTASEAALTLAIDENTISGSVVGSVSGQDAEREARIAALLASDSSLSYNASTGKFYKTVLSNGTWTAAHSAAESTTLSGLTGDLVTIESASENAFIRQLATDFIGNDIWIGASDASVEGEWQWNDEDVNTSVFWQGDENGYAVDGSYQNWDAATGPNGGESEDYAFLQEFDGAWFDATAAQSMDGYVVQWDADSVLDATDALTYTIQSQTVAGAFAIDASTGTITVADGSLLNYESQASHSLTVRVTDEDSNTYDEVFTVSLNDLAESNNAPSDLSSGIELNTDGGNDAYLAAADADFLLGADGHTYEVRFSGLTDIAPGGMATFYTQRDFGSAQSYLAVHDDGTLDWAGLTSSGQYTQLLDGDVHSLAITWDASAGHIAFYVDGEYVESTSVASQAGSTGGDTFVLGQHVDYSTGSFDSDEAFKGTFHDFRVWDHARGAEEIALNHQQKLDFTPAEATAEGLMANWQFDGFNGSNEVVDIVTAGTGSENNLSIGHAVGTGFTSSTPVEDLHVAENTTNGSTVGFVLPSVPDVAEDIARDGLFNEATPSTTQYGVTGTFGDWTVTEASIDLFATSDWESPLGGRVVNLDGSEPGAIEQNLTTVAGRQYQVVFALTGDFSGGDAVKNLRVSASGTSADFQVTQENNWSWGETGAFEQRSFTFTADDATSVLQFRSLEGPASTYGPYIADVQVIEIPAAVTTILNDDPTLSYDAATGKFYKLVTNAVDVTTAMSSASSDLINGVGGQLVTIRSSYENELVQDIVSRAGSEFYIGGTDATSEGNWNWIEDGVEADNFWVGDELGAAPAGVYANFNSIEPNDFGGNEDYLAIYGSTGEWLDLSGADNRGYIIEWDASEVLSNFTFSLNDDAGGRFAIDSNTGEITVVDGSLLNHEASVSHNIDVTVSDAAGNSYNETMTVAVDDVSEAPTDLSVGVALNSDGGNDAYLVDNSSGVPYWDGLTGITMEFAISDLQTPADMATLYSRQSGGSGSYLAIHADGTLDWTGYESTGTYSQLFDGDLHTVAFSWDTPGGELRFYVDGVFAESIVTGTQANTNGGGAFVLGQDQDGGAESGFDSAQHFSGTFHDVRVWDHVRADSDIAVHDNYKLDFTSADAASAGLLANWQFDGFVSGEIVDIANGYVLTVGHATGTGYVAGAARDTLAVDEMASNGTQVGFAVAHDADANDTFNYTLLDSAGGRFAIDLNTGEITVADGSLLDFETSTSHDVTVQVMDSSGSTYNETIAITVNDVNDAPVMAASSPTYPATEDGAPFTASVAAFLGSTVTDADAGAVEGAAIFGSAGSGGTLEYSINGGSSWTTIPTVDSTSALLLRENDLIRFTPDTENGGTLTLDYHAWDQTSGTAGGTADVTTRGGSTAFSTADNTVTINVADVNDEQVISTNNGATFNEGSAGNTITSSMLETTDVDNTAGELTYTVTANPGHGQLKLDGLVTTSFTQSEIDAGRITYDHDDSENLADSFSFSVDDGAGSASTGSFSITLNPINDNIVAITSDGGGATASVNVNETVSFVTQVTVSDADMPGDTMTYSIIGGTDQGDFAIDASGNLTFVSSPDFESPDDSDLDNVYEVTVQVSDGVHTDSQTITVTVQDVQSTLLNVTTTSDVDDTGLGATYTIEELYAVGGGTDGEVSLREAITAANGTLGQDTINFSILNSDAGYTGTDGVDAHWQISLTASLPTITESVILDGTSQTVFGGDVNPGTLGVSNEAGTNDQAISSVERPEIAIVGASGFDGLVVDADNVTVQGFAMNGFSSDAAIYINDAVINTVIDSNVFGVAATSIADLGAALNNQIHVQSVGADNGILSNNILAYSKAAAIHASNASDGWSITGNQFVNSGFNYSNGDAIAMNGSTGGTVDGNYIAGSSTQAILLSGSTSGVTITDNTIVGNGVGPSSGSEVQFDAIAFRSGTNDITLRHNIIADNYGAGITVNDGAYDIEITENSIYGNGTVLSRQGTASTGSIGIDLQATGDDTAFGTAPYYTANDAGDSDAGGNSLQNFPVITQAVSDGTQIAISGTFNSTANETFTIELFTSASYANGYGQGETFLGSVSVTTDGSGNATFNTTLFTEVESGDLITATATNDTTKETSEFAAQFAINGPVYANNDDGHLEFDGTDDYVAIASSPELVMTNTMTMEAWVRPEASANTDRMILNKEGEYELSVDVDGSLKWGFNNTDPGWAWHDTNHVLTEGEWAHVAVTYDNGTVTTYVNGDVVGVYEGSGAIGDAHPTMDELHIGGRSNNPAGQYFQGGIDDVRIWNVARSQDEIRATIETPPSGSATGLVANYRFDGSGTTVTDYSGEGNDGVLGGGTATAEPTRSSYALSEDATLVISAANGLLANDADTDGDSITITEINGISGDVGTTVTLASGATVQLNADGSFDFDPGTVYQGLNDGESATDTFTYTVIDGNGNTDVATATITTTGINDAPIAAAIEGTALDYTEDDGNEAITDTLTLSDVDDSDLESATVSFTAGFSSTEDSLVFTDQNGITGSYDSGTGILTLSGTATVAEYQAALRSVAYNNNSQNPDETTRTVQFIVNDGTTNSVAASRDINVSAVIDLPVINNLHGDSYNYTEGEGPVLIDQGTAVVVTDNDSADFDTGTLTVDIVSGGDDAEDILAVQNQGTGAGQIGVSGSDITYEGTTIGSFTGGSSGVALVITLNANADATAVTALVQNITYENTDTVSATETVRHIDFQLTDGDGGTSLVRSTSINVGVSNNAPVITATAGGDTYVENGTGTYIENTLTITDGDSIDFFGGILTTDIVTNGQSSDRIFVQDGINVTTASNRVYYDSGSGATEVGTFTGGNGTNALVITFNHDADATAVEAVARQVAYRNLSDDASSNQRTIEMTVSDGDGGTSNTISRTMDVTLVNDAPTATLTSDDSTFTENGSDVSVFSSSSADTIEGTDVINSMVITVSDLANGSSESLIIDSETIELTDLNSETTTNRSYDVDVSITGTTATVTISKTGGFSEMDANAVLDNLRYDNTSENIANGTRTITLETITDDGGVANGGSDTGTIGTASTITVVGLNDDPYNDGTLPANFTILEDTLSDLIFTGFDLRDADGENGETLTIELTTATGGLLFASDAGGVTVTGNNSDTMTLSGTRADLNTFLTSSSRVQYQHGVTHTEGTASDTITVVANDNGNTGNGGGTDQTLGTVQVNITNINDAPTGSDNTITINEDNSHTFTLADFGYSDIESDQFEFVHIDTLPGSGRLLYNGSAVTATDDVHYNDINSGLLTYEPVADENGSGYASFTFRVQDDGGTANSGSDIDPVPNTITFDVTAQNDVADFLADNEITNSDFAMDLSGWTVADNTDWDANKVRFGQIGGANGSISQNFTTVIGETYYLTFDYGDYSATQSQTLDVDVVGGATLLTKSLDSGVANNAPEAYTFRFTADSTSTTLTFTDTSSDHSGVRGYLDNVEVRSTTIPTETATAYTENDSATVITTKIELGDIDDTDIESATVQVTGNFATGEDVLAATDQFGITSSYDSGTGTLTLSGTASLSEYETVLQSVTYANSSDAPDTSTRTISYIVNDGDGNSVAMTHDVAITAVNDTPAFNNLAGGNTFTEGGAAVVIDSDATIFDPELESTGVNNYDNTVLTIVRNGGASGDDMFSETGNLSAMTESGALVLSGTTVGTVDTNSNGTLELRFNGNANEAIVNEVLQSIAYSNTSYTPPTSVTLDYSFSDDNFGTQQGTGGEQTGTGSAVVNITAVNQLPVADLNGSDGGGIDHSVSFTEGDSAVLIADTDATITDLDHTQYESLGINLVGFVDGTDEEITIGGTTFYAGSSDTQIVTVGSTNFEIDFDGSGLTITRDGGGLIPQADLQSLLRTITYQHTGEDGTSGDRTLTVIPQDALSANASPGGVSTISVTSVNDAPVLDNSADLSLTTQSEDAGAPVGAVGTVITDLVSIGGNVTDVDDSPQTGIAITAADASYGTWWYTTDGGTNWNTLGSVSDSSARVLNANSNTRIYFESNADFHGTISDAITFRAWDRTTGSNGSLQDASTNGGTTAFSSETENADLDVTSVNDAPVLSNTSTILFTESFETPDISGLNDDDPTGWTSDSHPSYVRHVDEDSGDFTTPYGDQAIRVYQGSTVGATTDATGLNAPLEADSTYQLSFNVARGGGAVGEYIVQLIAIAGDNSETILSSVSGIANETDFSESGTITFTTDGSHTAVLGDRIAIRLLHDPASDYTHNVHFDNILLTKDAVTYVENGPAVVLDENVVVADAELDAAGGGSGNYAGAVLTLGRETVLSGEDVFSFADGNGISLSGSNLIKNSQSIATFDTVGTEGELTLTFTDANGEVPTTADVNNILQQITYANNSDAPPGSVQIDWTLSDGNGGSQGSGGALIASGSTHVAINNVNDAPVLDDSSLYTLTSITEDDTSNGGQTVASILASNAGTGITDADSGALEGIAIRSISASNGHWEFSTNGGSNWTDVGTVSSTSVLLLRDIDLVRFIPDEQNGEQSNLTFIGWDQTDGSDEGTKVDTTTTGGTTAFSDEVAVARITVSDVNDAPTVTSPANASVDEGGSLSFDISGAGILDTDDVDGDSLTVTVTADHAAIALSQTTGLTIIDGDGSDGTLQFSGSTADIDSALYGLDYDSQAGYNGSASLVVLVDDGSLTDTTTVAITVNPGQTVFVWDGGGATNDWTDADNWNHDLVPEADDIVVFDATSTKDSTLDAAFAGAISEIQVNSGYTGTLTLDRTLANSGDLTVADGTVDTNGQALDMDGVVNVSGGTLTIDGSVINLADDFIHSGGTLNANGSTLYFDGTGDRSLQTSAQIDNIEIDHVGTLTFLSDLSFAGDFTHSQGTVDFGGHEVSVAGTTSQTIDASGLTFDDFEFNNSNTVTIIGGIDVDGDLTYTNAVTINGAGVTAAGNITTIDSVWSGTSVLTIDGTGAQTISTSGGAGELGNLVINKASGTVQLLDDIELGGDFTYTSGGWDTNGQTVEFQGHNTTIDSGSATFDDVILNSTVAGTRVIVGTLDVDGDFTFTNAGTLNGGQINVAGDITYSDDSYSGTTMIIADGTGNQTVSASNASAKAEHLTINKASGTLTFGTDLTINGTLNHVAGSVADLTHTITFGNNSGTITASAINFDDVIFDSNYSKNISGVLNVGGDLTITSANALNVGEIRVAGNITSSDTSVGGNSQITLNGTGTQTISGDDLSDGKLNIDKTSGTAILADDLVLNGTLQGLNVISGTLDLNGHTINATGEVVVNDSVLTGDGTITNDLTVEDDAIIRLSASSTSVYESIAVGGTFTLGLGAQLELDLTGMTVGGYLQDIFTSTTLAGTFDSITLVNDSVGFTAYDEYDSPSGAVDIFLNSNPTGTISDVTVDEDAPDTVIDLDAAFSDLEHADNELTYSLIGYSSPAFLDSANVDNGAGTLTLDYAANQHGTTTITVRATDARGESTDVTFNVTVNSIEDAPIISGGPATSSLTETDSGLTDSGTFNVSDSDVADEVTAAVDSVAVSGTGASSVPGSLNNATLQSFLSVSPTAILDGTETTDTLTWNFNSGTEAFDFLADGETLVLTYTISATDDSGSTLSDTETVTVTITGTNDSPDVFVDTGDSAAESLTETDTTLTSSGTLTVNDSDLTDIVTSSVTGVVASSTTAGLGSNNAALLAMLSSTGSVVNATETGNTLTWNFNSGGEAFDYLANGESLTLTYTIEVTDSQGATDTQNVTITVNGTNDTPVITGGPDTSSLTETDSGLTDTGTLTISDSDRTDNVNAAVDSVAVAGSGASSVPGSLDNATLQSYLSVSPNAILDGTETTDTLTWDFNSGSEAFDFL</sequence>
<organism evidence="12 13">
    <name type="scientific">Rhodopirellula sallentina SM41</name>
    <dbReference type="NCBI Taxonomy" id="1263870"/>
    <lineage>
        <taxon>Bacteria</taxon>
        <taxon>Pseudomonadati</taxon>
        <taxon>Planctomycetota</taxon>
        <taxon>Planctomycetia</taxon>
        <taxon>Pirellulales</taxon>
        <taxon>Pirellulaceae</taxon>
        <taxon>Rhodopirellula</taxon>
    </lineage>
</organism>
<dbReference type="PRINTS" id="PR00895">
    <property type="entry name" value="PENTAXIN"/>
</dbReference>
<dbReference type="InterPro" id="IPR001759">
    <property type="entry name" value="PTX_dom"/>
</dbReference>
<reference evidence="12 13" key="1">
    <citation type="journal article" date="2013" name="Mar. Genomics">
        <title>Expression of sulfatases in Rhodopirellula baltica and the diversity of sulfatases in the genus Rhodopirellula.</title>
        <authorList>
            <person name="Wegner C.E."/>
            <person name="Richter-Heitmann T."/>
            <person name="Klindworth A."/>
            <person name="Klockow C."/>
            <person name="Richter M."/>
            <person name="Achstetter T."/>
            <person name="Glockner F.O."/>
            <person name="Harder J."/>
        </authorList>
    </citation>
    <scope>NUCLEOTIDE SEQUENCE [LARGE SCALE GENOMIC DNA]</scope>
    <source>
        <strain evidence="12 13">SM41</strain>
    </source>
</reference>
<dbReference type="SMART" id="SM00710">
    <property type="entry name" value="PbH1"/>
    <property type="match status" value="15"/>
</dbReference>
<dbReference type="OrthoDB" id="291802at2"/>
<dbReference type="CDD" id="cd03603">
    <property type="entry name" value="CLECT_VCBS"/>
    <property type="match status" value="1"/>
</dbReference>
<evidence type="ECO:0000313" key="13">
    <source>
        <dbReference type="Proteomes" id="UP000011885"/>
    </source>
</evidence>
<evidence type="ECO:0000313" key="12">
    <source>
        <dbReference type="EMBL" id="EMI57701.1"/>
    </source>
</evidence>
<dbReference type="SUPFAM" id="SSF88633">
    <property type="entry name" value="Positive stranded ssRNA viruses"/>
    <property type="match status" value="1"/>
</dbReference>
<dbReference type="InterPro" id="IPR039448">
    <property type="entry name" value="Beta_helix"/>
</dbReference>
<dbReference type="Pfam" id="PF14252">
    <property type="entry name" value="DUF4347"/>
    <property type="match status" value="1"/>
</dbReference>
<dbReference type="PROSITE" id="PS50025">
    <property type="entry name" value="LAM_G_DOMAIN"/>
    <property type="match status" value="1"/>
</dbReference>
<dbReference type="Gene3D" id="2.60.40.60">
    <property type="entry name" value="Cadherins"/>
    <property type="match status" value="4"/>
</dbReference>
<feature type="domain" description="C-type lectin" evidence="9">
    <location>
        <begin position="1825"/>
        <end position="1931"/>
    </location>
</feature>
<dbReference type="NCBIfam" id="NF012211">
    <property type="entry name" value="tand_rpt_95"/>
    <property type="match status" value="1"/>
</dbReference>
<proteinExistence type="predicted"/>
<dbReference type="PROSITE" id="PS50268">
    <property type="entry name" value="CADHERIN_2"/>
    <property type="match status" value="4"/>
</dbReference>
<dbReference type="InterPro" id="IPR002126">
    <property type="entry name" value="Cadherin-like_dom"/>
</dbReference>
<dbReference type="SUPFAM" id="SSF56436">
    <property type="entry name" value="C-type lectin-like"/>
    <property type="match status" value="2"/>
</dbReference>
<dbReference type="InterPro" id="IPR015919">
    <property type="entry name" value="Cadherin-like_sf"/>
</dbReference>
<dbReference type="PANTHER" id="PTHR24027:SF438">
    <property type="entry name" value="CADHERIN 23"/>
    <property type="match status" value="1"/>
</dbReference>
<dbReference type="SUPFAM" id="SSF51126">
    <property type="entry name" value="Pectin lyase-like"/>
    <property type="match status" value="2"/>
</dbReference>
<dbReference type="InterPro" id="IPR001304">
    <property type="entry name" value="C-type_lectin-like"/>
</dbReference>
<dbReference type="GO" id="GO:0005912">
    <property type="term" value="C:adherens junction"/>
    <property type="evidence" value="ECO:0007669"/>
    <property type="project" value="TreeGrafter"/>
</dbReference>
<dbReference type="InterPro" id="IPR013783">
    <property type="entry name" value="Ig-like_fold"/>
</dbReference>
<keyword evidence="5" id="KW-0472">Membrane</keyword>
<feature type="domain" description="C-type lectin" evidence="9">
    <location>
        <begin position="1133"/>
        <end position="1258"/>
    </location>
</feature>
<keyword evidence="2" id="KW-0732">Signal</keyword>
<evidence type="ECO:0000256" key="5">
    <source>
        <dbReference type="ARBA" id="ARBA00023136"/>
    </source>
</evidence>
<feature type="domain" description="Cadherin" evidence="10">
    <location>
        <begin position="6431"/>
        <end position="6532"/>
    </location>
</feature>
<dbReference type="Pfam" id="PF04862">
    <property type="entry name" value="DUF642"/>
    <property type="match status" value="2"/>
</dbReference>
<dbReference type="Pfam" id="PF00354">
    <property type="entry name" value="Pentaxin"/>
    <property type="match status" value="1"/>
</dbReference>
<dbReference type="SMART" id="SM00034">
    <property type="entry name" value="CLECT"/>
    <property type="match status" value="2"/>
</dbReference>
<dbReference type="GO" id="GO:0005509">
    <property type="term" value="F:calcium ion binding"/>
    <property type="evidence" value="ECO:0007669"/>
    <property type="project" value="InterPro"/>
</dbReference>
<comment type="caution">
    <text evidence="12">The sequence shown here is derived from an EMBL/GenBank/DDBJ whole genome shotgun (WGS) entry which is preliminary data.</text>
</comment>
<dbReference type="InterPro" id="IPR016186">
    <property type="entry name" value="C-type_lectin-like/link_sf"/>
</dbReference>
<dbReference type="Pfam" id="PF17803">
    <property type="entry name" value="Cadherin_4"/>
    <property type="match status" value="2"/>
</dbReference>
<keyword evidence="4" id="KW-0106">Calcium</keyword>
<dbReference type="GO" id="GO:0034332">
    <property type="term" value="P:adherens junction organization"/>
    <property type="evidence" value="ECO:0007669"/>
    <property type="project" value="TreeGrafter"/>
</dbReference>
<dbReference type="InterPro" id="IPR034007">
    <property type="entry name" value="CTLD_bac"/>
</dbReference>
<dbReference type="Proteomes" id="UP000011885">
    <property type="component" value="Unassembled WGS sequence"/>
</dbReference>
<dbReference type="SMART" id="SM00282">
    <property type="entry name" value="LamG"/>
    <property type="match status" value="2"/>
</dbReference>
<feature type="domain" description="Laminin G" evidence="8">
    <location>
        <begin position="667"/>
        <end position="851"/>
    </location>
</feature>
<dbReference type="Pfam" id="PF17963">
    <property type="entry name" value="Big_9"/>
    <property type="match status" value="1"/>
</dbReference>
<dbReference type="InterPro" id="IPR011050">
    <property type="entry name" value="Pectin_lyase_fold/virulence"/>
</dbReference>
<evidence type="ECO:0000256" key="6">
    <source>
        <dbReference type="ARBA" id="ARBA00023157"/>
    </source>
</evidence>
<feature type="region of interest" description="Disordered" evidence="7">
    <location>
        <begin position="6792"/>
        <end position="6814"/>
    </location>
</feature>
<evidence type="ECO:0000259" key="9">
    <source>
        <dbReference type="PROSITE" id="PS50041"/>
    </source>
</evidence>
<keyword evidence="13" id="KW-1185">Reference proteome</keyword>
<dbReference type="Pfam" id="PF13385">
    <property type="entry name" value="Laminin_G_3"/>
    <property type="match status" value="4"/>
</dbReference>
<dbReference type="GO" id="GO:0000902">
    <property type="term" value="P:cell morphogenesis"/>
    <property type="evidence" value="ECO:0007669"/>
    <property type="project" value="TreeGrafter"/>
</dbReference>
<dbReference type="Pfam" id="PF00028">
    <property type="entry name" value="Cadherin"/>
    <property type="match status" value="3"/>
</dbReference>
<feature type="domain" description="Cadherin" evidence="10">
    <location>
        <begin position="2234"/>
        <end position="2341"/>
    </location>
</feature>
<dbReference type="SMART" id="SM00159">
    <property type="entry name" value="PTX"/>
    <property type="match status" value="1"/>
</dbReference>
<gene>
    <name evidence="12" type="ORF">RSSM_00859</name>
</gene>
<dbReference type="SMART" id="SM00112">
    <property type="entry name" value="CA"/>
    <property type="match status" value="5"/>
</dbReference>
<evidence type="ECO:0000256" key="7">
    <source>
        <dbReference type="SAM" id="MobiDB-lite"/>
    </source>
</evidence>
<accession>M5UIQ1</accession>
<dbReference type="InterPro" id="IPR006558">
    <property type="entry name" value="LamG-like"/>
</dbReference>
<dbReference type="NCBIfam" id="TIGR01965">
    <property type="entry name" value="VCBS_repeat"/>
    <property type="match status" value="3"/>
</dbReference>
<dbReference type="InterPro" id="IPR053786">
    <property type="entry name" value="LEPRxLL_CS"/>
</dbReference>
<feature type="compositionally biased region" description="Low complexity" evidence="7">
    <location>
        <begin position="6804"/>
        <end position="6814"/>
    </location>
</feature>
<dbReference type="SUPFAM" id="SSF49899">
    <property type="entry name" value="Concanavalin A-like lectins/glucanases"/>
    <property type="match status" value="5"/>
</dbReference>
<feature type="domain" description="Pentraxin (PTX)" evidence="11">
    <location>
        <begin position="856"/>
        <end position="1074"/>
    </location>
</feature>
<dbReference type="PROSITE" id="PS51828">
    <property type="entry name" value="PTX_2"/>
    <property type="match status" value="1"/>
</dbReference>
<dbReference type="SUPFAM" id="SSF49313">
    <property type="entry name" value="Cadherin-like"/>
    <property type="match status" value="4"/>
</dbReference>
<dbReference type="InterPro" id="IPR039808">
    <property type="entry name" value="Cadherin"/>
</dbReference>
<dbReference type="Pfam" id="PF00059">
    <property type="entry name" value="Lectin_C"/>
    <property type="match status" value="2"/>
</dbReference>
<dbReference type="GO" id="GO:0007043">
    <property type="term" value="P:cell-cell junction assembly"/>
    <property type="evidence" value="ECO:0007669"/>
    <property type="project" value="TreeGrafter"/>
</dbReference>
<dbReference type="EMBL" id="ANOH01000073">
    <property type="protein sequence ID" value="EMI57701.1"/>
    <property type="molecule type" value="Genomic_DNA"/>
</dbReference>
<comment type="subcellular location">
    <subcellularLocation>
        <location evidence="1">Membrane</location>
    </subcellularLocation>
</comment>
<dbReference type="InterPro" id="IPR001791">
    <property type="entry name" value="Laminin_G"/>
</dbReference>
<evidence type="ECO:0000256" key="3">
    <source>
        <dbReference type="ARBA" id="ARBA00022737"/>
    </source>
</evidence>
<evidence type="ECO:0000259" key="11">
    <source>
        <dbReference type="PROSITE" id="PS51828"/>
    </source>
</evidence>
<evidence type="ECO:0000259" key="10">
    <source>
        <dbReference type="PROSITE" id="PS50268"/>
    </source>
</evidence>
<feature type="domain" description="Cadherin" evidence="10">
    <location>
        <begin position="2607"/>
        <end position="2695"/>
    </location>
</feature>
<dbReference type="InterPro" id="IPR013320">
    <property type="entry name" value="ConA-like_dom_sf"/>
</dbReference>
<dbReference type="GO" id="GO:0016477">
    <property type="term" value="P:cell migration"/>
    <property type="evidence" value="ECO:0007669"/>
    <property type="project" value="TreeGrafter"/>
</dbReference>
<dbReference type="Gene3D" id="3.10.100.10">
    <property type="entry name" value="Mannose-Binding Protein A, subunit A"/>
    <property type="match status" value="2"/>
</dbReference>
<protein>
    <submittedName>
        <fullName evidence="12">Pentaxin</fullName>
    </submittedName>
</protein>
<dbReference type="GO" id="GO:0044331">
    <property type="term" value="P:cell-cell adhesion mediated by cadherin"/>
    <property type="evidence" value="ECO:0007669"/>
    <property type="project" value="TreeGrafter"/>
</dbReference>
<dbReference type="Gene3D" id="2.60.120.200">
    <property type="match status" value="5"/>
</dbReference>
<dbReference type="InterPro" id="IPR039005">
    <property type="entry name" value="CSPG_rpt"/>
</dbReference>
<keyword evidence="6" id="KW-1015">Disulfide bond</keyword>
<dbReference type="InterPro" id="IPR016187">
    <property type="entry name" value="CTDL_fold"/>
</dbReference>
<name>M5UIQ1_9BACT</name>
<evidence type="ECO:0000256" key="1">
    <source>
        <dbReference type="ARBA" id="ARBA00004370"/>
    </source>
</evidence>
<dbReference type="PROSITE" id="PS51854">
    <property type="entry name" value="CSPG"/>
    <property type="match status" value="1"/>
</dbReference>
<dbReference type="CDD" id="cd00110">
    <property type="entry name" value="LamG"/>
    <property type="match status" value="1"/>
</dbReference>
<dbReference type="InterPro" id="IPR006626">
    <property type="entry name" value="PbH1"/>
</dbReference>
<dbReference type="GO" id="GO:0007156">
    <property type="term" value="P:homophilic cell adhesion via plasma membrane adhesion molecules"/>
    <property type="evidence" value="ECO:0007669"/>
    <property type="project" value="InterPro"/>
</dbReference>
<dbReference type="GO" id="GO:0016342">
    <property type="term" value="C:catenin complex"/>
    <property type="evidence" value="ECO:0007669"/>
    <property type="project" value="TreeGrafter"/>
</dbReference>
<keyword evidence="3" id="KW-0677">Repeat</keyword>
<dbReference type="NCBIfam" id="NF012209">
    <property type="entry name" value="LEPR-8K"/>
    <property type="match status" value="1"/>
</dbReference>
<dbReference type="InterPro" id="IPR010221">
    <property type="entry name" value="VCBS_dom"/>
</dbReference>
<dbReference type="SMART" id="SM00560">
    <property type="entry name" value="LamGL"/>
    <property type="match status" value="2"/>
</dbReference>
<dbReference type="InterPro" id="IPR040853">
    <property type="entry name" value="RapA2_cadherin-like"/>
</dbReference>
<dbReference type="PROSITE" id="PS50041">
    <property type="entry name" value="C_TYPE_LECTIN_2"/>
    <property type="match status" value="2"/>
</dbReference>
<dbReference type="CDD" id="cd11304">
    <property type="entry name" value="Cadherin_repeat"/>
    <property type="match status" value="4"/>
</dbReference>